<name>A0A132BWM4_9RHOB</name>
<dbReference type="Proteomes" id="UP000068382">
    <property type="component" value="Unassembled WGS sequence"/>
</dbReference>
<reference evidence="2 3" key="1">
    <citation type="submission" date="2015-12" db="EMBL/GenBank/DDBJ databases">
        <title>Genome sequence of the marine Rhodobacteraceae strain O3.65, Candidatus Tritonibacter horizontis.</title>
        <authorList>
            <person name="Poehlein A."/>
            <person name="Giebel H.A."/>
            <person name="Voget S."/>
            <person name="Brinkhoff T."/>
        </authorList>
    </citation>
    <scope>NUCLEOTIDE SEQUENCE [LARGE SCALE GENOMIC DNA]</scope>
    <source>
        <strain evidence="2 3">O3.65</strain>
    </source>
</reference>
<dbReference type="EMBL" id="LPUY01000066">
    <property type="protein sequence ID" value="KUP92778.1"/>
    <property type="molecule type" value="Genomic_DNA"/>
</dbReference>
<dbReference type="OrthoDB" id="9806840at2"/>
<evidence type="ECO:0000313" key="3">
    <source>
        <dbReference type="Proteomes" id="UP000068382"/>
    </source>
</evidence>
<dbReference type="Pfam" id="PF06282">
    <property type="entry name" value="DUF1036"/>
    <property type="match status" value="1"/>
</dbReference>
<proteinExistence type="predicted"/>
<dbReference type="RefSeq" id="WP_068243633.1">
    <property type="nucleotide sequence ID" value="NZ_LPUY01000066.1"/>
</dbReference>
<dbReference type="AlphaFoldDB" id="A0A132BWM4"/>
<evidence type="ECO:0008006" key="4">
    <source>
        <dbReference type="Google" id="ProtNLM"/>
    </source>
</evidence>
<protein>
    <recommendedName>
        <fullName evidence="4">Integral membrane protein</fullName>
    </recommendedName>
</protein>
<keyword evidence="1" id="KW-0732">Signal</keyword>
<accession>A0A132BWM4</accession>
<dbReference type="InterPro" id="IPR009380">
    <property type="entry name" value="DUF1036"/>
</dbReference>
<feature type="signal peptide" evidence="1">
    <location>
        <begin position="1"/>
        <end position="24"/>
    </location>
</feature>
<evidence type="ECO:0000313" key="2">
    <source>
        <dbReference type="EMBL" id="KUP92778.1"/>
    </source>
</evidence>
<sequence length="341" mass="38431">MFLRTIRRVLGAALVLALPVSAQAALTLCNDTGAEQAVAIGYKDTAGWTSQGWWRIAAGECTSVVPGPLAQRFYYLRVETEGWQFQDDKLSFCVRDERFSIKGDENCARRGFRQEEFARIDVGPAARDHRHTLSTNLNRRLRDGGPTPQAGKQPLFHAVAVFQDCRIEAQPYQSFCTFIGEGQRFLVYRDDRLSPALWQQLQGLPQGRRVALAGQREHLFDTASRLLLQSLDVLALNRADRLLARLQGEWRSLEDPDDRFRVHGAERINTYAGAETSVEYVAIRDRCADDSGQGPYLFTWDNNAGTGLCYRIAAVSDQELSLEYMPQGKDLTYRRAPAPVR</sequence>
<keyword evidence="3" id="KW-1185">Reference proteome</keyword>
<feature type="chain" id="PRO_5007288637" description="Integral membrane protein" evidence="1">
    <location>
        <begin position="25"/>
        <end position="341"/>
    </location>
</feature>
<evidence type="ECO:0000256" key="1">
    <source>
        <dbReference type="SAM" id="SignalP"/>
    </source>
</evidence>
<organism evidence="2 3">
    <name type="scientific">Tritonibacter horizontis</name>
    <dbReference type="NCBI Taxonomy" id="1768241"/>
    <lineage>
        <taxon>Bacteria</taxon>
        <taxon>Pseudomonadati</taxon>
        <taxon>Pseudomonadota</taxon>
        <taxon>Alphaproteobacteria</taxon>
        <taxon>Rhodobacterales</taxon>
        <taxon>Paracoccaceae</taxon>
        <taxon>Tritonibacter</taxon>
    </lineage>
</organism>
<gene>
    <name evidence="2" type="ORF">TRIHO_23500</name>
</gene>
<comment type="caution">
    <text evidence="2">The sequence shown here is derived from an EMBL/GenBank/DDBJ whole genome shotgun (WGS) entry which is preliminary data.</text>
</comment>